<dbReference type="EMBL" id="BONZ01000021">
    <property type="protein sequence ID" value="GIH14124.1"/>
    <property type="molecule type" value="Genomic_DNA"/>
</dbReference>
<reference evidence="2" key="1">
    <citation type="submission" date="2021-01" db="EMBL/GenBank/DDBJ databases">
        <title>Whole genome shotgun sequence of Rugosimonospora africana NBRC 104875.</title>
        <authorList>
            <person name="Komaki H."/>
            <person name="Tamura T."/>
        </authorList>
    </citation>
    <scope>NUCLEOTIDE SEQUENCE</scope>
    <source>
        <strain evidence="2">NBRC 104875</strain>
    </source>
</reference>
<organism evidence="2 3">
    <name type="scientific">Rugosimonospora africana</name>
    <dbReference type="NCBI Taxonomy" id="556532"/>
    <lineage>
        <taxon>Bacteria</taxon>
        <taxon>Bacillati</taxon>
        <taxon>Actinomycetota</taxon>
        <taxon>Actinomycetes</taxon>
        <taxon>Micromonosporales</taxon>
        <taxon>Micromonosporaceae</taxon>
        <taxon>Rugosimonospora</taxon>
    </lineage>
</organism>
<dbReference type="SUPFAM" id="SSF53697">
    <property type="entry name" value="SIS domain"/>
    <property type="match status" value="1"/>
</dbReference>
<dbReference type="RefSeq" id="WP_203917786.1">
    <property type="nucleotide sequence ID" value="NZ_BONZ01000021.1"/>
</dbReference>
<protein>
    <submittedName>
        <fullName evidence="2">Sugar isomerase</fullName>
    </submittedName>
</protein>
<dbReference type="CDD" id="cd05006">
    <property type="entry name" value="SIS_GmhA"/>
    <property type="match status" value="1"/>
</dbReference>
<evidence type="ECO:0000313" key="3">
    <source>
        <dbReference type="Proteomes" id="UP000642748"/>
    </source>
</evidence>
<keyword evidence="3" id="KW-1185">Reference proteome</keyword>
<dbReference type="GO" id="GO:0097367">
    <property type="term" value="F:carbohydrate derivative binding"/>
    <property type="evidence" value="ECO:0007669"/>
    <property type="project" value="InterPro"/>
</dbReference>
<proteinExistence type="predicted"/>
<dbReference type="Proteomes" id="UP000642748">
    <property type="component" value="Unassembled WGS sequence"/>
</dbReference>
<dbReference type="Gene3D" id="3.40.50.10490">
    <property type="entry name" value="Glucose-6-phosphate isomerase like protein, domain 1"/>
    <property type="match status" value="1"/>
</dbReference>
<dbReference type="InterPro" id="IPR050099">
    <property type="entry name" value="SIS_GmhA/DiaA_subfam"/>
</dbReference>
<dbReference type="InterPro" id="IPR001347">
    <property type="entry name" value="SIS_dom"/>
</dbReference>
<dbReference type="GO" id="GO:1901135">
    <property type="term" value="P:carbohydrate derivative metabolic process"/>
    <property type="evidence" value="ECO:0007669"/>
    <property type="project" value="InterPro"/>
</dbReference>
<accession>A0A8J3VPH3</accession>
<dbReference type="PANTHER" id="PTHR30390:SF6">
    <property type="entry name" value="DNAA INITIATOR-ASSOCIATING PROTEIN DIAA"/>
    <property type="match status" value="1"/>
</dbReference>
<keyword evidence="2" id="KW-0413">Isomerase</keyword>
<dbReference type="InterPro" id="IPR046348">
    <property type="entry name" value="SIS_dom_sf"/>
</dbReference>
<evidence type="ECO:0000259" key="1">
    <source>
        <dbReference type="PROSITE" id="PS51464"/>
    </source>
</evidence>
<dbReference type="AlphaFoldDB" id="A0A8J3VPH3"/>
<dbReference type="GO" id="GO:0016853">
    <property type="term" value="F:isomerase activity"/>
    <property type="evidence" value="ECO:0007669"/>
    <property type="project" value="UniProtKB-KW"/>
</dbReference>
<dbReference type="PANTHER" id="PTHR30390">
    <property type="entry name" value="SEDOHEPTULOSE 7-PHOSPHATE ISOMERASE / DNAA INITIATOR-ASSOCIATING FACTOR FOR REPLICATION INITIATION"/>
    <property type="match status" value="1"/>
</dbReference>
<dbReference type="Pfam" id="PF13580">
    <property type="entry name" value="SIS_2"/>
    <property type="match status" value="1"/>
</dbReference>
<gene>
    <name evidence="2" type="ORF">Raf01_22960</name>
</gene>
<comment type="caution">
    <text evidence="2">The sequence shown here is derived from an EMBL/GenBank/DDBJ whole genome shotgun (WGS) entry which is preliminary data.</text>
</comment>
<sequence>MTFSKEFLAESVAVIEAIDSDQIEEVAQGIAAVRERGGRLFILGVGGSAGHASHAVNDFRKICDIEAYTPTDNVSELTARANDEGWDTTFAAWLRGSRLSARDGVLVFSVGGGDEAKGVSTNIVAAIRLALDCDAPVFGIVGRDGGTTAQLARACVVIPPLFPDHITPHTEGLCAVVWHLLVSHPALARVATRWESLK</sequence>
<name>A0A8J3VPH3_9ACTN</name>
<dbReference type="PROSITE" id="PS51464">
    <property type="entry name" value="SIS"/>
    <property type="match status" value="1"/>
</dbReference>
<feature type="domain" description="SIS" evidence="1">
    <location>
        <begin position="30"/>
        <end position="198"/>
    </location>
</feature>
<evidence type="ECO:0000313" key="2">
    <source>
        <dbReference type="EMBL" id="GIH14124.1"/>
    </source>
</evidence>
<dbReference type="InterPro" id="IPR035461">
    <property type="entry name" value="GmhA/DiaA"/>
</dbReference>